<feature type="region of interest" description="Disordered" evidence="1">
    <location>
        <begin position="148"/>
        <end position="179"/>
    </location>
</feature>
<evidence type="ECO:0000313" key="4">
    <source>
        <dbReference type="Proteomes" id="UP000002358"/>
    </source>
</evidence>
<evidence type="ECO:0000256" key="2">
    <source>
        <dbReference type="SAM" id="Phobius"/>
    </source>
</evidence>
<organism evidence="3 4">
    <name type="scientific">Nasonia vitripennis</name>
    <name type="common">Parasitic wasp</name>
    <dbReference type="NCBI Taxonomy" id="7425"/>
    <lineage>
        <taxon>Eukaryota</taxon>
        <taxon>Metazoa</taxon>
        <taxon>Ecdysozoa</taxon>
        <taxon>Arthropoda</taxon>
        <taxon>Hexapoda</taxon>
        <taxon>Insecta</taxon>
        <taxon>Pterygota</taxon>
        <taxon>Neoptera</taxon>
        <taxon>Endopterygota</taxon>
        <taxon>Hymenoptera</taxon>
        <taxon>Apocrita</taxon>
        <taxon>Proctotrupomorpha</taxon>
        <taxon>Chalcidoidea</taxon>
        <taxon>Pteromalidae</taxon>
        <taxon>Pteromalinae</taxon>
        <taxon>Nasonia</taxon>
    </lineage>
</organism>
<proteinExistence type="predicted"/>
<dbReference type="InParanoid" id="A0A7M7H4Y4"/>
<keyword evidence="4" id="KW-1185">Reference proteome</keyword>
<dbReference type="RefSeq" id="XP_008208496.2">
    <property type="nucleotide sequence ID" value="XM_008210274.4"/>
</dbReference>
<feature type="transmembrane region" description="Helical" evidence="2">
    <location>
        <begin position="551"/>
        <end position="569"/>
    </location>
</feature>
<protein>
    <submittedName>
        <fullName evidence="3">Uncharacterized protein</fullName>
    </submittedName>
</protein>
<sequence length="626" mass="69520">MAYQNDSRLPLGTNLKERNESSSRMAPKFASSLRIPDDTSWPKIPERRLHENVISNSRGPCIVSFTAKAAKSRNNTISHLPHPQFSREIARKNKVERCDNNETSNICSSLQAISAAEPNAPTCTDSITSNFKTTITATTDSFDKSKINQSKLNDPIEKEAIEKSDQPGDIDKDAVEKSGRSDAAKNLEIFNNQAPPANKTNDTEIIKSTALEQHQNNPNCRSVHLDGHFSEEAKKPNVSTDNEAGPIGRNDERSADTAKEEDARNRRGGSTAHANVVQHQRHLRKNATSERLLHERTAGSKLRSSRGELHVSDTSDYSEAYSSDARKAGQMQGFTDSGYYCAKIGSELACKDYASRKCSCFDSCYCSVIRRLQRSSRISRRCAHHSEPQIGNSRRCSTAYGARTPTASRRCSAVAYSRDLLPRVASDSDCAADGNKRANDFNSQPEIGMADRRMFPPFDAANYEISMMGAPESKKRKSDGQQLSVFFQSSKFNPSDECTAAAAKGAGSARRTDDTIENSTSSSLGLLHSALERNPQGDKQADRRLLKFKTAVFFGCFVFGTLLALPLVYDYLFYEEEIEEYEDLGYIELLLDYVVSSFQEAFAGLPDLISKMFFQSRTCRKCNNFN</sequence>
<dbReference type="EnsemblMetazoa" id="XM_008210274">
    <property type="protein sequence ID" value="XP_008208496"/>
    <property type="gene ID" value="LOC100679253"/>
</dbReference>
<accession>A0A7M7H4Y4</accession>
<keyword evidence="2" id="KW-0472">Membrane</keyword>
<dbReference type="AlphaFoldDB" id="A0A7M7H4Y4"/>
<feature type="compositionally biased region" description="Basic and acidic residues" evidence="1">
    <location>
        <begin position="154"/>
        <end position="179"/>
    </location>
</feature>
<keyword evidence="2" id="KW-0812">Transmembrane</keyword>
<dbReference type="OrthoDB" id="7616628at2759"/>
<feature type="compositionally biased region" description="Basic and acidic residues" evidence="1">
    <location>
        <begin position="249"/>
        <end position="265"/>
    </location>
</feature>
<evidence type="ECO:0000313" key="3">
    <source>
        <dbReference type="EnsemblMetazoa" id="XP_008208496"/>
    </source>
</evidence>
<dbReference type="GeneID" id="100679253"/>
<reference evidence="3" key="1">
    <citation type="submission" date="2021-01" db="UniProtKB">
        <authorList>
            <consortium name="EnsemblMetazoa"/>
        </authorList>
    </citation>
    <scope>IDENTIFICATION</scope>
</reference>
<name>A0A7M7H4Y4_NASVI</name>
<feature type="region of interest" description="Disordered" evidence="1">
    <location>
        <begin position="1"/>
        <end position="30"/>
    </location>
</feature>
<keyword evidence="2" id="KW-1133">Transmembrane helix</keyword>
<dbReference type="Proteomes" id="UP000002358">
    <property type="component" value="Chromosome 4"/>
</dbReference>
<feature type="compositionally biased region" description="Basic and acidic residues" evidence="1">
    <location>
        <begin position="287"/>
        <end position="298"/>
    </location>
</feature>
<feature type="region of interest" description="Disordered" evidence="1">
    <location>
        <begin position="230"/>
        <end position="311"/>
    </location>
</feature>
<evidence type="ECO:0000256" key="1">
    <source>
        <dbReference type="SAM" id="MobiDB-lite"/>
    </source>
</evidence>